<accession>A0AAN8PLP2</accession>
<comment type="caution">
    <text evidence="1">The sequence shown here is derived from an EMBL/GenBank/DDBJ whole genome shotgun (WGS) entry which is preliminary data.</text>
</comment>
<sequence>MGVNMNQEDVDNNSSFLHIKELKEKVRSLVAEADLNRENVKFKQDRNTEGNFSGAVSSEENEDEFLDCGEIEVRDETNCVD</sequence>
<evidence type="ECO:0000313" key="1">
    <source>
        <dbReference type="EMBL" id="KAK6626325.1"/>
    </source>
</evidence>
<evidence type="ECO:0000313" key="2">
    <source>
        <dbReference type="Proteomes" id="UP001372834"/>
    </source>
</evidence>
<dbReference type="AlphaFoldDB" id="A0AAN8PLP2"/>
<organism evidence="1 2">
    <name type="scientific">Polyplax serrata</name>
    <name type="common">Common mouse louse</name>
    <dbReference type="NCBI Taxonomy" id="468196"/>
    <lineage>
        <taxon>Eukaryota</taxon>
        <taxon>Metazoa</taxon>
        <taxon>Ecdysozoa</taxon>
        <taxon>Arthropoda</taxon>
        <taxon>Hexapoda</taxon>
        <taxon>Insecta</taxon>
        <taxon>Pterygota</taxon>
        <taxon>Neoptera</taxon>
        <taxon>Paraneoptera</taxon>
        <taxon>Psocodea</taxon>
        <taxon>Troctomorpha</taxon>
        <taxon>Phthiraptera</taxon>
        <taxon>Anoplura</taxon>
        <taxon>Polyplacidae</taxon>
        <taxon>Polyplax</taxon>
    </lineage>
</organism>
<dbReference type="EMBL" id="JAWJWE010000037">
    <property type="protein sequence ID" value="KAK6626325.1"/>
    <property type="molecule type" value="Genomic_DNA"/>
</dbReference>
<gene>
    <name evidence="1" type="ORF">RUM43_006636</name>
</gene>
<protein>
    <submittedName>
        <fullName evidence="1">Uncharacterized protein</fullName>
    </submittedName>
</protein>
<proteinExistence type="predicted"/>
<dbReference type="Proteomes" id="UP001372834">
    <property type="component" value="Unassembled WGS sequence"/>
</dbReference>
<reference evidence="1 2" key="1">
    <citation type="submission" date="2023-10" db="EMBL/GenBank/DDBJ databases">
        <title>Genomes of two closely related lineages of the louse Polyplax serrata with different host specificities.</title>
        <authorList>
            <person name="Martinu J."/>
            <person name="Tarabai H."/>
            <person name="Stefka J."/>
            <person name="Hypsa V."/>
        </authorList>
    </citation>
    <scope>NUCLEOTIDE SEQUENCE [LARGE SCALE GENOMIC DNA]</scope>
    <source>
        <strain evidence="1">HR10_N</strain>
    </source>
</reference>
<name>A0AAN8PLP2_POLSC</name>